<accession>A0A0L7M0N2</accession>
<dbReference type="Proteomes" id="UP000054282">
    <property type="component" value="Unassembled WGS sequence"/>
</dbReference>
<proteinExistence type="predicted"/>
<protein>
    <submittedName>
        <fullName evidence="1">Uncharacterized protein</fullName>
    </submittedName>
</protein>
<dbReference type="AlphaFoldDB" id="A0A0L7M0N2"/>
<dbReference type="Gene3D" id="3.30.300.20">
    <property type="match status" value="1"/>
</dbReference>
<dbReference type="EMBL" id="DS016273">
    <property type="protein sequence ID" value="KOB86318.1"/>
    <property type="molecule type" value="Genomic_DNA"/>
</dbReference>
<dbReference type="InterPro" id="IPR015946">
    <property type="entry name" value="KH_dom-like_a/b"/>
</dbReference>
<evidence type="ECO:0000313" key="1">
    <source>
        <dbReference type="EMBL" id="KOB86318.1"/>
    </source>
</evidence>
<evidence type="ECO:0000313" key="2">
    <source>
        <dbReference type="Proteomes" id="UP000054282"/>
    </source>
</evidence>
<gene>
    <name evidence="1" type="ORF">PFDG_01999</name>
</gene>
<reference evidence="2" key="1">
    <citation type="submission" date="2006-09" db="EMBL/GenBank/DDBJ databases">
        <title>Annotation of Plasmodium falciparum Dd2.</title>
        <authorList>
            <consortium name="The Broad Institute Genome Sequencing Platform"/>
            <person name="Volkman S.K."/>
            <person name="Neafsey D.E."/>
            <person name="Dash A.P."/>
            <person name="Chitnis C.E."/>
            <person name="Hartl D.L."/>
            <person name="Young S.K."/>
            <person name="Zeng Q."/>
            <person name="Koehrsen M."/>
            <person name="Alvarado L."/>
            <person name="Berlin A."/>
            <person name="Borenstein D."/>
            <person name="Chapman S.B."/>
            <person name="Chen Z."/>
            <person name="Engels R."/>
            <person name="Freedman E."/>
            <person name="Gellesch M."/>
            <person name="Goldberg J."/>
            <person name="Griggs A."/>
            <person name="Gujja S."/>
            <person name="Heilman E.R."/>
            <person name="Heiman D.I."/>
            <person name="Howarth C."/>
            <person name="Jen D."/>
            <person name="Larson L."/>
            <person name="Mehta T."/>
            <person name="Neiman D."/>
            <person name="Park D."/>
            <person name="Pearson M."/>
            <person name="Roberts A."/>
            <person name="Saif S."/>
            <person name="Shea T."/>
            <person name="Shenoy N."/>
            <person name="Sisk P."/>
            <person name="Stolte C."/>
            <person name="Sykes S."/>
            <person name="Walk T."/>
            <person name="White J."/>
            <person name="Yandava C."/>
            <person name="Haas B."/>
            <person name="Henn M.R."/>
            <person name="Nusbaum C."/>
            <person name="Birren B."/>
        </authorList>
    </citation>
    <scope>NUCLEOTIDE SEQUENCE [LARGE SCALE GENOMIC DNA]</scope>
</reference>
<sequence length="57" mass="6377">MSAPISKKRKFINDGVFQAELNEFLARILAEDGYSGVGDRVTPIRPTLLQDPRTEKS</sequence>
<organism evidence="1 2">
    <name type="scientific">Plasmodium falciparum (isolate Dd2)</name>
    <dbReference type="NCBI Taxonomy" id="57267"/>
    <lineage>
        <taxon>Eukaryota</taxon>
        <taxon>Sar</taxon>
        <taxon>Alveolata</taxon>
        <taxon>Apicomplexa</taxon>
        <taxon>Aconoidasida</taxon>
        <taxon>Haemosporida</taxon>
        <taxon>Plasmodiidae</taxon>
        <taxon>Plasmodium</taxon>
        <taxon>Plasmodium (Laverania)</taxon>
    </lineage>
</organism>
<dbReference type="KEGG" id="pfd:PFDG_01999"/>
<reference evidence="2" key="2">
    <citation type="submission" date="2006-09" db="EMBL/GenBank/DDBJ databases">
        <title>The genome sequence of Plasmodium falciparum Dd2.</title>
        <authorList>
            <consortium name="The Broad Institute Genome Sequencing Platform"/>
            <person name="Birren B."/>
            <person name="Lander E."/>
            <person name="Galagan J."/>
            <person name="Nusbaum C."/>
            <person name="Devon K."/>
            <person name="Henn M."/>
            <person name="Jaffe D."/>
            <person name="Butler J."/>
            <person name="Alvarez P."/>
            <person name="Gnerre S."/>
            <person name="Grabherr M."/>
            <person name="Kleber M."/>
            <person name="Mauceli E."/>
            <person name="Brockman W."/>
            <person name="MacCallum I.A."/>
            <person name="Rounsley S."/>
            <person name="Young S."/>
            <person name="LaButti K."/>
            <person name="Pushparaj V."/>
            <person name="DeCaprio D."/>
            <person name="Crawford M."/>
            <person name="Koehrsen M."/>
            <person name="Engels R."/>
            <person name="Montgomery P."/>
            <person name="Pearson M."/>
            <person name="Howarth C."/>
            <person name="Larson L."/>
            <person name="Luoma S."/>
            <person name="White J."/>
            <person name="Kodira C."/>
            <person name="Zeng Q."/>
            <person name="O'Leary S."/>
            <person name="Yandava C."/>
            <person name="Alvarado L."/>
            <person name="Wirth D."/>
            <person name="Volkman S."/>
            <person name="Hartl D."/>
        </authorList>
    </citation>
    <scope>NUCLEOTIDE SEQUENCE [LARGE SCALE GENOMIC DNA]</scope>
</reference>
<name>A0A0L7M0N2_PLAF4</name>
<dbReference type="OrthoDB" id="10248446at2759"/>